<feature type="chain" id="PRO_5046471231" evidence="1">
    <location>
        <begin position="28"/>
        <end position="341"/>
    </location>
</feature>
<accession>A0ABU1S8M8</accession>
<dbReference type="Proteomes" id="UP001259347">
    <property type="component" value="Unassembled WGS sequence"/>
</dbReference>
<gene>
    <name evidence="2" type="ORF">J2Y69_000548</name>
</gene>
<name>A0ABU1S8M8_9MICO</name>
<protein>
    <submittedName>
        <fullName evidence="2">Uncharacterized protein</fullName>
    </submittedName>
</protein>
<evidence type="ECO:0000256" key="1">
    <source>
        <dbReference type="SAM" id="SignalP"/>
    </source>
</evidence>
<dbReference type="EMBL" id="JAVDUM010000002">
    <property type="protein sequence ID" value="MDR6865963.1"/>
    <property type="molecule type" value="Genomic_DNA"/>
</dbReference>
<organism evidence="2 3">
    <name type="scientific">Microbacterium resistens</name>
    <dbReference type="NCBI Taxonomy" id="156977"/>
    <lineage>
        <taxon>Bacteria</taxon>
        <taxon>Bacillati</taxon>
        <taxon>Actinomycetota</taxon>
        <taxon>Actinomycetes</taxon>
        <taxon>Micrococcales</taxon>
        <taxon>Microbacteriaceae</taxon>
        <taxon>Microbacterium</taxon>
    </lineage>
</organism>
<keyword evidence="1" id="KW-0732">Signal</keyword>
<proteinExistence type="predicted"/>
<sequence>MTCGRRVRGVHAVFAASVLSLGLLLSACTGDGESAAFQREFADESSIESMELTSHDNQPFTGGVSGDVIVREAVTDAEFTELAARVGSYTREHVGRMRGRVSLVVRGLEMVVTGDEQTDDDHVRLLLALRTDMSVMSAVIAEVSVSVGTTTAEEAIRLARNLPARLEDVATDRPWQLSVRSEGGEVAVTGDATAMAAAVRLWETLSASVPLTGIRAQEDSGVTATLRHEADVSRAQAVVAGMALGDDMTPTFASDLVRLGDSDGEDARLLLSRLDPDMRARIAYVWISDTRIQVAVRTEADFTVLASPVDTALPSHISEAWLVLSDDVETRVAVRPASADR</sequence>
<keyword evidence="3" id="KW-1185">Reference proteome</keyword>
<dbReference type="PROSITE" id="PS51257">
    <property type="entry name" value="PROKAR_LIPOPROTEIN"/>
    <property type="match status" value="1"/>
</dbReference>
<evidence type="ECO:0000313" key="3">
    <source>
        <dbReference type="Proteomes" id="UP001259347"/>
    </source>
</evidence>
<comment type="caution">
    <text evidence="2">The sequence shown here is derived from an EMBL/GenBank/DDBJ whole genome shotgun (WGS) entry which is preliminary data.</text>
</comment>
<dbReference type="RefSeq" id="WP_310017291.1">
    <property type="nucleotide sequence ID" value="NZ_JAVDUM010000002.1"/>
</dbReference>
<reference evidence="2 3" key="1">
    <citation type="submission" date="2023-07" db="EMBL/GenBank/DDBJ databases">
        <title>Sorghum-associated microbial communities from plants grown in Nebraska, USA.</title>
        <authorList>
            <person name="Schachtman D."/>
        </authorList>
    </citation>
    <scope>NUCLEOTIDE SEQUENCE [LARGE SCALE GENOMIC DNA]</scope>
    <source>
        <strain evidence="2 3">2980</strain>
    </source>
</reference>
<feature type="signal peptide" evidence="1">
    <location>
        <begin position="1"/>
        <end position="27"/>
    </location>
</feature>
<evidence type="ECO:0000313" key="2">
    <source>
        <dbReference type="EMBL" id="MDR6865963.1"/>
    </source>
</evidence>